<dbReference type="Pfam" id="PF11735">
    <property type="entry name" value="CAP59_mtransfer"/>
    <property type="match status" value="1"/>
</dbReference>
<sequence length="953" mass="104839">MTERSLRAVRGPVPPYDPAYSDSFSNSFVRYHTDTHLWPSYTHLPPCYENLQTIASSSTATGRGNQHNEKRPWGDALVQLIDLLGQDNVFLSLYESNSGQKGCQALEALSQWIQSNKSIGVDEQTTFDAFLRVMLPKGEKPNKRIGYVAALRNCAQRPLDEQTQKHIKYDKLLYSNDDYFNPVEALQLLFCSNSASHRISQTANRYRYRAARAVDFRNPFKFYDSYATRDLAGYGIGMPSFPWFTTAADGRSRADVLVGRDAVSVRSCWGGMVAFDAWYFQKEQPVRFQAGTQMFWDASESCLVHVDVQDAGSRGDVHGDGDTGVYMNPFVRVAYTARTLAWLRTRRRFDALSGYPYPTHPIRILGRIEIWVKPLGASTRIARAGYLSLVSRNSPSGHDPARFLLEASPIVRLAEEWQFLPCTSPTQQRGNKANGSSIAPIGLRFFINTGRARLHSISANSRVGRPSSQVLYRSRATLLDSGVIVKFRPRVEKAARDRLCCGSAHVVAGPLAGYKESGRQAPEACKTKIWGNPCSGNAQSQLGTSNRASWLRIKRNSCQWKSTVRRFYSHTRLGCARALANIPLLVLKIPFTSGEARRLSSAVNLLRFAVPTAVAAKKGGGGSDLDSSTSSDGDSSSDPEGTSTIGGSSSTCSGTSDVLYKTDLLPINAYNWTSNAPGSNSENPTTYDGSYFQGEASMDFRFTAGKQCQNATGTVRMLGYAWVGPQPPYPKGPTNPIIIGFKAWQSADPLENITFSYDFLDDGLYCPTAPDLVKFQTSAGWTDFQASVDIPRADRARAHDVVALDLAPDAERQDTVLFNGSMVPDLKPEPQYSVEILLPGSACNHRTRLSLGYKEVGNITGSLTNTTLELSIAGEGNVSTPYMPGSLAGVNARATFNITFSGTFDGINSTRAVAIKQDTQPMVFWVDNSAIMYASVSWKLKLIFVGWIAWSFC</sequence>
<gene>
    <name evidence="2" type="ORF">CNMCM5793_009323</name>
</gene>
<dbReference type="PANTHER" id="PTHR34144:SF8">
    <property type="entry name" value="GLYCOSYLTRANSFERASE FAMILY 69 PROTEIN"/>
    <property type="match status" value="1"/>
</dbReference>
<reference evidence="2" key="1">
    <citation type="submission" date="2020-06" db="EMBL/GenBank/DDBJ databases">
        <title>Draft genome sequences of strains closely related to Aspergillus parafelis and Aspergillus hiratsukae.</title>
        <authorList>
            <person name="Dos Santos R.A.C."/>
            <person name="Rivero-Menendez O."/>
            <person name="Steenwyk J.L."/>
            <person name="Mead M.E."/>
            <person name="Goldman G.H."/>
            <person name="Alastruey-Izquierdo A."/>
            <person name="Rokas A."/>
        </authorList>
    </citation>
    <scope>NUCLEOTIDE SEQUENCE</scope>
    <source>
        <strain evidence="2">CNM-CM5793</strain>
    </source>
</reference>
<proteinExistence type="predicted"/>
<protein>
    <submittedName>
        <fullName evidence="2">Uncharacterized protein</fullName>
    </submittedName>
</protein>
<dbReference type="InterPro" id="IPR021047">
    <property type="entry name" value="Mannosyltransferase_CMT1"/>
</dbReference>
<keyword evidence="3" id="KW-1185">Reference proteome</keyword>
<dbReference type="OrthoDB" id="4869700at2759"/>
<dbReference type="PANTHER" id="PTHR34144">
    <property type="entry name" value="CHROMOSOME 8, WHOLE GENOME SHOTGUN SEQUENCE"/>
    <property type="match status" value="1"/>
</dbReference>
<dbReference type="Proteomes" id="UP000630445">
    <property type="component" value="Unassembled WGS sequence"/>
</dbReference>
<dbReference type="EMBL" id="JACBAD010002039">
    <property type="protein sequence ID" value="KAF7121770.1"/>
    <property type="molecule type" value="Genomic_DNA"/>
</dbReference>
<evidence type="ECO:0000313" key="3">
    <source>
        <dbReference type="Proteomes" id="UP000630445"/>
    </source>
</evidence>
<accession>A0A8H6P8C8</accession>
<feature type="region of interest" description="Disordered" evidence="1">
    <location>
        <begin position="616"/>
        <end position="653"/>
    </location>
</feature>
<comment type="caution">
    <text evidence="2">The sequence shown here is derived from an EMBL/GenBank/DDBJ whole genome shotgun (WGS) entry which is preliminary data.</text>
</comment>
<organism evidence="2 3">
    <name type="scientific">Aspergillus hiratsukae</name>
    <dbReference type="NCBI Taxonomy" id="1194566"/>
    <lineage>
        <taxon>Eukaryota</taxon>
        <taxon>Fungi</taxon>
        <taxon>Dikarya</taxon>
        <taxon>Ascomycota</taxon>
        <taxon>Pezizomycotina</taxon>
        <taxon>Eurotiomycetes</taxon>
        <taxon>Eurotiomycetidae</taxon>
        <taxon>Eurotiales</taxon>
        <taxon>Aspergillaceae</taxon>
        <taxon>Aspergillus</taxon>
        <taxon>Aspergillus subgen. Fumigati</taxon>
    </lineage>
</organism>
<feature type="compositionally biased region" description="Low complexity" evidence="1">
    <location>
        <begin position="624"/>
        <end position="653"/>
    </location>
</feature>
<evidence type="ECO:0000256" key="1">
    <source>
        <dbReference type="SAM" id="MobiDB-lite"/>
    </source>
</evidence>
<evidence type="ECO:0000313" key="2">
    <source>
        <dbReference type="EMBL" id="KAF7121770.1"/>
    </source>
</evidence>
<dbReference type="AlphaFoldDB" id="A0A8H6P8C8"/>
<name>A0A8H6P8C8_9EURO</name>